<feature type="compositionally biased region" description="Low complexity" evidence="1">
    <location>
        <begin position="360"/>
        <end position="373"/>
    </location>
</feature>
<dbReference type="AlphaFoldDB" id="A0AAW1P387"/>
<reference evidence="2 3" key="1">
    <citation type="journal article" date="2024" name="Nat. Commun.">
        <title>Phylogenomics reveals the evolutionary origins of lichenization in chlorophyte algae.</title>
        <authorList>
            <person name="Puginier C."/>
            <person name="Libourel C."/>
            <person name="Otte J."/>
            <person name="Skaloud P."/>
            <person name="Haon M."/>
            <person name="Grisel S."/>
            <person name="Petersen M."/>
            <person name="Berrin J.G."/>
            <person name="Delaux P.M."/>
            <person name="Dal Grande F."/>
            <person name="Keller J."/>
        </authorList>
    </citation>
    <scope>NUCLEOTIDE SEQUENCE [LARGE SCALE GENOMIC DNA]</scope>
    <source>
        <strain evidence="2 3">SAG 2036</strain>
    </source>
</reference>
<dbReference type="GO" id="GO:0003677">
    <property type="term" value="F:DNA binding"/>
    <property type="evidence" value="ECO:0007669"/>
    <property type="project" value="InterPro"/>
</dbReference>
<dbReference type="EMBL" id="JALJOQ010000069">
    <property type="protein sequence ID" value="KAK9802664.1"/>
    <property type="molecule type" value="Genomic_DNA"/>
</dbReference>
<dbReference type="GO" id="GO:0042023">
    <property type="term" value="P:DNA endoreduplication"/>
    <property type="evidence" value="ECO:0007669"/>
    <property type="project" value="InterPro"/>
</dbReference>
<dbReference type="PANTHER" id="PTHR35698:SF2">
    <property type="entry name" value="DNA-BINDING PROTEIN RHL1"/>
    <property type="match status" value="1"/>
</dbReference>
<proteinExistence type="predicted"/>
<name>A0AAW1P387_9CHLO</name>
<feature type="region of interest" description="Disordered" evidence="1">
    <location>
        <begin position="162"/>
        <end position="435"/>
    </location>
</feature>
<protein>
    <submittedName>
        <fullName evidence="2">Uncharacterized protein</fullName>
    </submittedName>
</protein>
<feature type="compositionally biased region" description="Basic and acidic residues" evidence="1">
    <location>
        <begin position="252"/>
        <end position="267"/>
    </location>
</feature>
<gene>
    <name evidence="2" type="ORF">WJX73_002472</name>
</gene>
<evidence type="ECO:0000313" key="3">
    <source>
        <dbReference type="Proteomes" id="UP001465755"/>
    </source>
</evidence>
<feature type="compositionally biased region" description="Low complexity" evidence="1">
    <location>
        <begin position="337"/>
        <end position="352"/>
    </location>
</feature>
<sequence>MSRHKARVEANSSRDDNALLLGAISEQKRFPRDQLLLDQVLQKADGKDIVKKSTNRKGRYLILFSGQVAPLAGGKMGVLAQLDTQRPVMYLDFQEGRLKLFGKLTFPKNKYMVLKAGSKDVLCEDIFDMLVVFSTAWWIGTKADNPEEKQLSMPEDIIEKHIPGQPSVFDRPSPVAGIGRARSRSRSKTPAASASHETDDSDSAVSLHLGTQPRASQRSTGRRAVKRPRYAEPSSDSTSGEGGQPDADDGSTEDHGDRSKQQRDRAHAAHGRSSDSSSDAEPETHTASKKRRRAAAAEKPAAKPKATPDQRPQKRQAGAGRPAPQVIVLSPDSADRSPPTQTQPSQKTTAAKGAKGSQRKGTAAKGTHAAAATSQPDDEDLSLPPFSQRSLPGRAAKSSAGQKLKDLDSDMDTSDASTSSEAADSEDGDSYDGED</sequence>
<organism evidence="2 3">
    <name type="scientific">Symbiochloris irregularis</name>
    <dbReference type="NCBI Taxonomy" id="706552"/>
    <lineage>
        <taxon>Eukaryota</taxon>
        <taxon>Viridiplantae</taxon>
        <taxon>Chlorophyta</taxon>
        <taxon>core chlorophytes</taxon>
        <taxon>Trebouxiophyceae</taxon>
        <taxon>Trebouxiales</taxon>
        <taxon>Trebouxiaceae</taxon>
        <taxon>Symbiochloris</taxon>
    </lineage>
</organism>
<dbReference type="PANTHER" id="PTHR35698">
    <property type="entry name" value="DNA-BINDING PROTEIN RHL1"/>
    <property type="match status" value="1"/>
</dbReference>
<dbReference type="Proteomes" id="UP001465755">
    <property type="component" value="Unassembled WGS sequence"/>
</dbReference>
<feature type="compositionally biased region" description="Acidic residues" evidence="1">
    <location>
        <begin position="423"/>
        <end position="435"/>
    </location>
</feature>
<accession>A0AAW1P387</accession>
<evidence type="ECO:0000256" key="1">
    <source>
        <dbReference type="SAM" id="MobiDB-lite"/>
    </source>
</evidence>
<keyword evidence="3" id="KW-1185">Reference proteome</keyword>
<dbReference type="InterPro" id="IPR038859">
    <property type="entry name" value="RHL1"/>
</dbReference>
<comment type="caution">
    <text evidence="2">The sequence shown here is derived from an EMBL/GenBank/DDBJ whole genome shotgun (WGS) entry which is preliminary data.</text>
</comment>
<evidence type="ECO:0000313" key="2">
    <source>
        <dbReference type="EMBL" id="KAK9802664.1"/>
    </source>
</evidence>